<dbReference type="GO" id="GO:0016042">
    <property type="term" value="P:lipid catabolic process"/>
    <property type="evidence" value="ECO:0007669"/>
    <property type="project" value="UniProtKB-KW"/>
</dbReference>
<dbReference type="Gramene" id="AET4Gv20796300.2">
    <property type="protein sequence ID" value="AET4Gv20796300.2"/>
    <property type="gene ID" value="AET4Gv20796300"/>
</dbReference>
<dbReference type="EnsemblPlants" id="AET4Gv20796300.2">
    <property type="protein sequence ID" value="AET4Gv20796300.2"/>
    <property type="gene ID" value="AET4Gv20796300"/>
</dbReference>
<dbReference type="Gene3D" id="3.40.50.1110">
    <property type="entry name" value="SGNH hydrolase"/>
    <property type="match status" value="1"/>
</dbReference>
<reference evidence="5" key="4">
    <citation type="submission" date="2019-03" db="UniProtKB">
        <authorList>
            <consortium name="EnsemblPlants"/>
        </authorList>
    </citation>
    <scope>IDENTIFICATION</scope>
</reference>
<name>A0A453J522_AEGTS</name>
<feature type="chain" id="PRO_5019461527" description="GDSL esterase/lipase" evidence="4">
    <location>
        <begin position="22"/>
        <end position="399"/>
    </location>
</feature>
<evidence type="ECO:0000313" key="6">
    <source>
        <dbReference type="Proteomes" id="UP000015105"/>
    </source>
</evidence>
<dbReference type="Proteomes" id="UP000015105">
    <property type="component" value="Chromosome 4D"/>
</dbReference>
<reference evidence="6" key="1">
    <citation type="journal article" date="2014" name="Science">
        <title>Ancient hybridizations among the ancestral genomes of bread wheat.</title>
        <authorList>
            <consortium name="International Wheat Genome Sequencing Consortium,"/>
            <person name="Marcussen T."/>
            <person name="Sandve S.R."/>
            <person name="Heier L."/>
            <person name="Spannagl M."/>
            <person name="Pfeifer M."/>
            <person name="Jakobsen K.S."/>
            <person name="Wulff B.B."/>
            <person name="Steuernagel B."/>
            <person name="Mayer K.F."/>
            <person name="Olsen O.A."/>
        </authorList>
    </citation>
    <scope>NUCLEOTIDE SEQUENCE [LARGE SCALE GENOMIC DNA]</scope>
    <source>
        <strain evidence="6">cv. AL8/78</strain>
    </source>
</reference>
<sequence>MGCLVMVTILQVCLIISAAAAGPRKMARLVPAMYVFGDSTLDVGNNNYLPGPNVPRANTPLNGVDFPGGARATGRFSNGYHVADFIAIKLGLKESPPAYLSLAPRPSDLLLSALATGVSYASAGAGILDSTNAGNNIPLSKQVRYMESTKAAMEARVGKAAARLLLSRSFFLFSVGSNDISVFAAAPGDVAALYASLISGYSTAITDLYGMGARKFGIVNVGLLGCVPAARALSATGACNDGLNQLSAGFNDKLRSLMAGLAARLPGLDYSLADNYNLSQVTFANPAASGYVNIDSACCGSGRMGADSDCLPNSTTCADHDRFVFWDRGHPSQRAGELSAAAYLDGAAGFTAPISFDQLARKDLAIQLGCHSTRACYALRTFIHLFFHRYSIKLLLLVD</sequence>
<reference evidence="5" key="3">
    <citation type="journal article" date="2017" name="Nature">
        <title>Genome sequence of the progenitor of the wheat D genome Aegilops tauschii.</title>
        <authorList>
            <person name="Luo M.C."/>
            <person name="Gu Y.Q."/>
            <person name="Puiu D."/>
            <person name="Wang H."/>
            <person name="Twardziok S.O."/>
            <person name="Deal K.R."/>
            <person name="Huo N."/>
            <person name="Zhu T."/>
            <person name="Wang L."/>
            <person name="Wang Y."/>
            <person name="McGuire P.E."/>
            <person name="Liu S."/>
            <person name="Long H."/>
            <person name="Ramasamy R.K."/>
            <person name="Rodriguez J.C."/>
            <person name="Van S.L."/>
            <person name="Yuan L."/>
            <person name="Wang Z."/>
            <person name="Xia Z."/>
            <person name="Xiao L."/>
            <person name="Anderson O.D."/>
            <person name="Ouyang S."/>
            <person name="Liang Y."/>
            <person name="Zimin A.V."/>
            <person name="Pertea G."/>
            <person name="Qi P."/>
            <person name="Bennetzen J.L."/>
            <person name="Dai X."/>
            <person name="Dawson M.W."/>
            <person name="Muller H.G."/>
            <person name="Kugler K."/>
            <person name="Rivarola-Duarte L."/>
            <person name="Spannagl M."/>
            <person name="Mayer K.F.X."/>
            <person name="Lu F.H."/>
            <person name="Bevan M.W."/>
            <person name="Leroy P."/>
            <person name="Li P."/>
            <person name="You F.M."/>
            <person name="Sun Q."/>
            <person name="Liu Z."/>
            <person name="Lyons E."/>
            <person name="Wicker T."/>
            <person name="Salzberg S.L."/>
            <person name="Devos K.M."/>
            <person name="Dvorak J."/>
        </authorList>
    </citation>
    <scope>NUCLEOTIDE SEQUENCE [LARGE SCALE GENOMIC DNA]</scope>
    <source>
        <strain evidence="5">cv. AL8/78</strain>
    </source>
</reference>
<dbReference type="InterPro" id="IPR001087">
    <property type="entry name" value="GDSL"/>
</dbReference>
<evidence type="ECO:0000256" key="1">
    <source>
        <dbReference type="ARBA" id="ARBA00008668"/>
    </source>
</evidence>
<evidence type="ECO:0000256" key="2">
    <source>
        <dbReference type="ARBA" id="ARBA00022801"/>
    </source>
</evidence>
<dbReference type="InterPro" id="IPR051058">
    <property type="entry name" value="GDSL_Est/Lipase"/>
</dbReference>
<dbReference type="GO" id="GO:0016788">
    <property type="term" value="F:hydrolase activity, acting on ester bonds"/>
    <property type="evidence" value="ECO:0007669"/>
    <property type="project" value="InterPro"/>
</dbReference>
<dbReference type="Pfam" id="PF00657">
    <property type="entry name" value="Lipase_GDSL"/>
    <property type="match status" value="1"/>
</dbReference>
<dbReference type="STRING" id="200361.A0A453J522"/>
<dbReference type="PANTHER" id="PTHR45648">
    <property type="entry name" value="GDSL LIPASE/ACYLHYDROLASE FAMILY PROTEIN (AFU_ORTHOLOGUE AFUA_4G14700)"/>
    <property type="match status" value="1"/>
</dbReference>
<dbReference type="InterPro" id="IPR035669">
    <property type="entry name" value="SGNH_plant_lipase-like"/>
</dbReference>
<keyword evidence="2" id="KW-0378">Hydrolase</keyword>
<dbReference type="GeneID" id="109756310"/>
<keyword evidence="3" id="KW-0443">Lipid metabolism</keyword>
<feature type="signal peptide" evidence="4">
    <location>
        <begin position="1"/>
        <end position="21"/>
    </location>
</feature>
<dbReference type="CDD" id="cd01837">
    <property type="entry name" value="SGNH_plant_lipase_like"/>
    <property type="match status" value="1"/>
</dbReference>
<proteinExistence type="inferred from homology"/>
<dbReference type="AlphaFoldDB" id="A0A453J522"/>
<dbReference type="OrthoDB" id="1600564at2759"/>
<evidence type="ECO:0000256" key="3">
    <source>
        <dbReference type="ARBA" id="ARBA00022963"/>
    </source>
</evidence>
<dbReference type="KEGG" id="ats:109756310"/>
<reference evidence="5" key="5">
    <citation type="journal article" date="2021" name="G3 (Bethesda)">
        <title>Aegilops tauschii genome assembly Aet v5.0 features greater sequence contiguity and improved annotation.</title>
        <authorList>
            <person name="Wang L."/>
            <person name="Zhu T."/>
            <person name="Rodriguez J.C."/>
            <person name="Deal K.R."/>
            <person name="Dubcovsky J."/>
            <person name="McGuire P.E."/>
            <person name="Lux T."/>
            <person name="Spannagl M."/>
            <person name="Mayer K.F.X."/>
            <person name="Baldrich P."/>
            <person name="Meyers B.C."/>
            <person name="Huo N."/>
            <person name="Gu Y.Q."/>
            <person name="Zhou H."/>
            <person name="Devos K.M."/>
            <person name="Bennetzen J.L."/>
            <person name="Unver T."/>
            <person name="Budak H."/>
            <person name="Gulick P.J."/>
            <person name="Galiba G."/>
            <person name="Kalapos B."/>
            <person name="Nelson D.R."/>
            <person name="Li P."/>
            <person name="You F.M."/>
            <person name="Luo M.C."/>
            <person name="Dvorak J."/>
        </authorList>
    </citation>
    <scope>NUCLEOTIDE SEQUENCE [LARGE SCALE GENOMIC DNA]</scope>
    <source>
        <strain evidence="5">cv. AL8/78</strain>
    </source>
</reference>
<reference evidence="6" key="2">
    <citation type="journal article" date="2017" name="Nat. Plants">
        <title>The Aegilops tauschii genome reveals multiple impacts of transposons.</title>
        <authorList>
            <person name="Zhao G."/>
            <person name="Zou C."/>
            <person name="Li K."/>
            <person name="Wang K."/>
            <person name="Li T."/>
            <person name="Gao L."/>
            <person name="Zhang X."/>
            <person name="Wang H."/>
            <person name="Yang Z."/>
            <person name="Liu X."/>
            <person name="Jiang W."/>
            <person name="Mao L."/>
            <person name="Kong X."/>
            <person name="Jiao Y."/>
            <person name="Jia J."/>
        </authorList>
    </citation>
    <scope>NUCLEOTIDE SEQUENCE [LARGE SCALE GENOMIC DNA]</scope>
    <source>
        <strain evidence="6">cv. AL8/78</strain>
    </source>
</reference>
<dbReference type="OMA" id="MGADSDC"/>
<keyword evidence="3" id="KW-0442">Lipid degradation</keyword>
<evidence type="ECO:0000256" key="4">
    <source>
        <dbReference type="SAM" id="SignalP"/>
    </source>
</evidence>
<dbReference type="InterPro" id="IPR036514">
    <property type="entry name" value="SGNH_hydro_sf"/>
</dbReference>
<comment type="similarity">
    <text evidence="1">Belongs to the 'GDSL' lipolytic enzyme family.</text>
</comment>
<dbReference type="PANTHER" id="PTHR45648:SF46">
    <property type="entry name" value="OS06G0725100 PROTEIN"/>
    <property type="match status" value="1"/>
</dbReference>
<evidence type="ECO:0000313" key="5">
    <source>
        <dbReference type="EnsemblPlants" id="AET4Gv20796300.2"/>
    </source>
</evidence>
<keyword evidence="6" id="KW-1185">Reference proteome</keyword>
<evidence type="ECO:0008006" key="7">
    <source>
        <dbReference type="Google" id="ProtNLM"/>
    </source>
</evidence>
<protein>
    <recommendedName>
        <fullName evidence="7">GDSL esterase/lipase</fullName>
    </recommendedName>
</protein>
<keyword evidence="4" id="KW-0732">Signal</keyword>
<accession>A0A453J522</accession>
<organism evidence="5 6">
    <name type="scientific">Aegilops tauschii subsp. strangulata</name>
    <name type="common">Goatgrass</name>
    <dbReference type="NCBI Taxonomy" id="200361"/>
    <lineage>
        <taxon>Eukaryota</taxon>
        <taxon>Viridiplantae</taxon>
        <taxon>Streptophyta</taxon>
        <taxon>Embryophyta</taxon>
        <taxon>Tracheophyta</taxon>
        <taxon>Spermatophyta</taxon>
        <taxon>Magnoliopsida</taxon>
        <taxon>Liliopsida</taxon>
        <taxon>Poales</taxon>
        <taxon>Poaceae</taxon>
        <taxon>BOP clade</taxon>
        <taxon>Pooideae</taxon>
        <taxon>Triticodae</taxon>
        <taxon>Triticeae</taxon>
        <taxon>Triticinae</taxon>
        <taxon>Aegilops</taxon>
    </lineage>
</organism>
<dbReference type="RefSeq" id="XP_020170757.1">
    <property type="nucleotide sequence ID" value="XM_020315168.4"/>
</dbReference>